<dbReference type="STRING" id="981222.Cabther_B0080"/>
<dbReference type="HOGENOM" id="CLU_106299_0_0_0"/>
<dbReference type="OrthoDB" id="8562352at2"/>
<dbReference type="GO" id="GO:0030494">
    <property type="term" value="P:bacteriochlorophyll biosynthetic process"/>
    <property type="evidence" value="ECO:0007669"/>
    <property type="project" value="InterPro"/>
</dbReference>
<dbReference type="KEGG" id="ctm:Cabther_B0080"/>
<accession>G2LJR9</accession>
<reference evidence="2 3" key="1">
    <citation type="journal article" date="2012" name="Environ. Microbiol.">
        <title>Complete genome of Candidatus Chloracidobacterium thermophilum, a chlorophyll-based photoheterotroph belonging to the phylum Acidobacteria.</title>
        <authorList>
            <person name="Garcia Costas A.M."/>
            <person name="Liu Z."/>
            <person name="Tomsho L.P."/>
            <person name="Schuster S.C."/>
            <person name="Ward D.M."/>
            <person name="Bryant D.A."/>
        </authorList>
    </citation>
    <scope>NUCLEOTIDE SEQUENCE [LARGE SCALE GENOMIC DNA]</scope>
    <source>
        <strain evidence="2 3">B</strain>
    </source>
</reference>
<keyword evidence="3" id="KW-1185">Reference proteome</keyword>
<dbReference type="AlphaFoldDB" id="G2LJR9"/>
<dbReference type="EC" id="4.2.1.-" evidence="2"/>
<protein>
    <submittedName>
        <fullName evidence="2">2-vinyl bacteriochlorophyllide hydratase</fullName>
        <ecNumber evidence="2">4.2.1.-</ecNumber>
    </submittedName>
</protein>
<feature type="transmembrane region" description="Helical" evidence="1">
    <location>
        <begin position="84"/>
        <end position="102"/>
    </location>
</feature>
<keyword evidence="1" id="KW-0812">Transmembrane</keyword>
<evidence type="ECO:0000256" key="1">
    <source>
        <dbReference type="SAM" id="Phobius"/>
    </source>
</evidence>
<feature type="transmembrane region" description="Helical" evidence="1">
    <location>
        <begin position="108"/>
        <end position="128"/>
    </location>
</feature>
<proteinExistence type="predicted"/>
<feature type="transmembrane region" description="Helical" evidence="1">
    <location>
        <begin position="41"/>
        <end position="64"/>
    </location>
</feature>
<keyword evidence="1" id="KW-0472">Membrane</keyword>
<sequence length="181" mass="21423">MLRRQKSKWMPVQAFLAPVQFVIFFISLALIIYFLSTGRGFWLANISVMVKVFVLWVMAITGAFWEKDVFGHYAFAKEFWWEDFFSTFVLISHTLYVIGFFLKWEEMTLAYVALVAYLTYCINAYQFVRKYVINRQKLKSHGYTIAGDMPWASGSLNTTKAEFLCRYCRLLKNWSVMRRAE</sequence>
<gene>
    <name evidence="2" type="ordered locus">Cabther_B0080</name>
</gene>
<name>G2LJR9_CHLTF</name>
<dbReference type="Pfam" id="PF07284">
    <property type="entry name" value="BCHF"/>
    <property type="match status" value="1"/>
</dbReference>
<dbReference type="NCBIfam" id="TIGR02020">
    <property type="entry name" value="BchF"/>
    <property type="match status" value="1"/>
</dbReference>
<dbReference type="BRENDA" id="4.2.1.165">
    <property type="organism ID" value="16007"/>
</dbReference>
<dbReference type="InterPro" id="IPR009905">
    <property type="entry name" value="BCHF"/>
</dbReference>
<evidence type="ECO:0000313" key="3">
    <source>
        <dbReference type="Proteomes" id="UP000006791"/>
    </source>
</evidence>
<dbReference type="GO" id="GO:0019685">
    <property type="term" value="P:photosynthesis, dark reaction"/>
    <property type="evidence" value="ECO:0007669"/>
    <property type="project" value="InterPro"/>
</dbReference>
<dbReference type="GO" id="GO:0016836">
    <property type="term" value="F:hydro-lyase activity"/>
    <property type="evidence" value="ECO:0007669"/>
    <property type="project" value="InterPro"/>
</dbReference>
<keyword evidence="1" id="KW-1133">Transmembrane helix</keyword>
<feature type="transmembrane region" description="Helical" evidence="1">
    <location>
        <begin position="12"/>
        <end position="35"/>
    </location>
</feature>
<dbReference type="Proteomes" id="UP000006791">
    <property type="component" value="Chromosome 2"/>
</dbReference>
<organism evidence="2 3">
    <name type="scientific">Chloracidobacterium thermophilum (strain B)</name>
    <dbReference type="NCBI Taxonomy" id="981222"/>
    <lineage>
        <taxon>Bacteria</taxon>
        <taxon>Pseudomonadati</taxon>
        <taxon>Acidobacteriota</taxon>
        <taxon>Terriglobia</taxon>
        <taxon>Terriglobales</taxon>
        <taxon>Acidobacteriaceae</taxon>
        <taxon>Chloracidobacterium</taxon>
    </lineage>
</organism>
<dbReference type="EMBL" id="CP002515">
    <property type="protein sequence ID" value="AEP13086.1"/>
    <property type="molecule type" value="Genomic_DNA"/>
</dbReference>
<evidence type="ECO:0000313" key="2">
    <source>
        <dbReference type="EMBL" id="AEP13086.1"/>
    </source>
</evidence>
<keyword evidence="2" id="KW-0456">Lyase</keyword>